<feature type="transmembrane region" description="Helical" evidence="1">
    <location>
        <begin position="197"/>
        <end position="219"/>
    </location>
</feature>
<accession>A0A7U4E7F1</accession>
<feature type="transmembrane region" description="Helical" evidence="1">
    <location>
        <begin position="87"/>
        <end position="108"/>
    </location>
</feature>
<dbReference type="Proteomes" id="UP000000493">
    <property type="component" value="Chromosome"/>
</dbReference>
<reference evidence="4" key="1">
    <citation type="submission" date="2011-06" db="EMBL/GenBank/DDBJ databases">
        <title>The complete genome of chromosome of Runella slithyformis DSM 19594.</title>
        <authorList>
            <consortium name="US DOE Joint Genome Institute (JGI-PGF)"/>
            <person name="Lucas S."/>
            <person name="Han J."/>
            <person name="Lapidus A."/>
            <person name="Bruce D."/>
            <person name="Goodwin L."/>
            <person name="Pitluck S."/>
            <person name="Peters L."/>
            <person name="Kyrpides N."/>
            <person name="Mavromatis K."/>
            <person name="Ivanova N."/>
            <person name="Ovchinnikova G."/>
            <person name="Zhang X."/>
            <person name="Misra M."/>
            <person name="Detter J.C."/>
            <person name="Tapia R."/>
            <person name="Han C."/>
            <person name="Land M."/>
            <person name="Hauser L."/>
            <person name="Markowitz V."/>
            <person name="Cheng J.-F."/>
            <person name="Hugenholtz P."/>
            <person name="Woyke T."/>
            <person name="Wu D."/>
            <person name="Tindall B."/>
            <person name="Faehrich R."/>
            <person name="Brambilla E."/>
            <person name="Klenk H.-P."/>
            <person name="Eisen J.A."/>
        </authorList>
    </citation>
    <scope>NUCLEOTIDE SEQUENCE [LARGE SCALE GENOMIC DNA]</scope>
    <source>
        <strain evidence="4">ATCC 29530 / DSM 19594 / LMG 11500 / NCIMB 11436 / LSU 4</strain>
    </source>
</reference>
<dbReference type="GO" id="GO:0016747">
    <property type="term" value="F:acyltransferase activity, transferring groups other than amino-acyl groups"/>
    <property type="evidence" value="ECO:0007669"/>
    <property type="project" value="InterPro"/>
</dbReference>
<feature type="transmembrane region" description="Helical" evidence="1">
    <location>
        <begin position="166"/>
        <end position="185"/>
    </location>
</feature>
<feature type="transmembrane region" description="Helical" evidence="1">
    <location>
        <begin position="347"/>
        <end position="368"/>
    </location>
</feature>
<dbReference type="EMBL" id="CP002859">
    <property type="protein sequence ID" value="AEI50319.1"/>
    <property type="molecule type" value="Genomic_DNA"/>
</dbReference>
<keyword evidence="1" id="KW-1133">Transmembrane helix</keyword>
<feature type="transmembrane region" description="Helical" evidence="1">
    <location>
        <begin position="48"/>
        <end position="66"/>
    </location>
</feature>
<dbReference type="InterPro" id="IPR050879">
    <property type="entry name" value="Acyltransferase_3"/>
</dbReference>
<keyword evidence="1" id="KW-0472">Membrane</keyword>
<evidence type="ECO:0000259" key="2">
    <source>
        <dbReference type="Pfam" id="PF01757"/>
    </source>
</evidence>
<dbReference type="Pfam" id="PF01757">
    <property type="entry name" value="Acyl_transf_3"/>
    <property type="match status" value="1"/>
</dbReference>
<dbReference type="InterPro" id="IPR002656">
    <property type="entry name" value="Acyl_transf_3_dom"/>
</dbReference>
<keyword evidence="4" id="KW-1185">Reference proteome</keyword>
<dbReference type="AlphaFoldDB" id="A0A7U4E7F1"/>
<dbReference type="PANTHER" id="PTHR23028">
    <property type="entry name" value="ACETYLTRANSFERASE"/>
    <property type="match status" value="1"/>
</dbReference>
<dbReference type="GO" id="GO:0016020">
    <property type="term" value="C:membrane"/>
    <property type="evidence" value="ECO:0007669"/>
    <property type="project" value="TreeGrafter"/>
</dbReference>
<sequence length="381" mass="44376">MPGTRYIMSAKTQDQYLIQLDGLRFIAVALVLWDHWMPEPHQLPFGKLGVNLFFVLSGFLITRILLSSKDKTHDKEGGLGRYLKKFYIRRTIRIFPIYYLSLIVLWLLQDPSVRGKVAWQFLYASNIYIVVKKTWLGVTDHFWSLAVEEQFYVFFPLLIFFIPRRFVIPFFGILIGLSVLLRAYFQWSGQPWYVSYVTMPAALDAFGFGALMAYAQLYNPTTFQKLFTNRLFLWLSLGALAVIFVFSIQATQAGVSQDANVYINVWERFFASIFFMFLIGGAIIGYKGWFKWFLENPVSIYLGKISYGLYVYHNFVYNHYHSPATHPVVRLLNKLGRTFEDFQDMHMLRALLLFTITVVVASASWYLIEKPINALKDKYAP</sequence>
<organism evidence="3 4">
    <name type="scientific">Runella slithyformis (strain ATCC 29530 / DSM 19594 / LMG 11500 / NCIMB 11436 / LSU 4)</name>
    <dbReference type="NCBI Taxonomy" id="761193"/>
    <lineage>
        <taxon>Bacteria</taxon>
        <taxon>Pseudomonadati</taxon>
        <taxon>Bacteroidota</taxon>
        <taxon>Cytophagia</taxon>
        <taxon>Cytophagales</taxon>
        <taxon>Spirosomataceae</taxon>
        <taxon>Runella</taxon>
    </lineage>
</organism>
<evidence type="ECO:0000256" key="1">
    <source>
        <dbReference type="SAM" id="Phobius"/>
    </source>
</evidence>
<keyword evidence="3" id="KW-0808">Transferase</keyword>
<evidence type="ECO:0000313" key="4">
    <source>
        <dbReference type="Proteomes" id="UP000000493"/>
    </source>
</evidence>
<gene>
    <name evidence="3" type="ordered locus">Runsl_3966</name>
</gene>
<evidence type="ECO:0000313" key="3">
    <source>
        <dbReference type="EMBL" id="AEI50319.1"/>
    </source>
</evidence>
<dbReference type="PANTHER" id="PTHR23028:SF53">
    <property type="entry name" value="ACYL_TRANSF_3 DOMAIN-CONTAINING PROTEIN"/>
    <property type="match status" value="1"/>
</dbReference>
<reference evidence="3 4" key="2">
    <citation type="journal article" date="2012" name="Stand. Genomic Sci.">
        <title>Complete genome sequence of the aquatic bacterium Runella slithyformis type strain (LSU 4(T)).</title>
        <authorList>
            <person name="Copeland A."/>
            <person name="Zhang X."/>
            <person name="Misra M."/>
            <person name="Lapidus A."/>
            <person name="Nolan M."/>
            <person name="Lucas S."/>
            <person name="Deshpande S."/>
            <person name="Cheng J.F."/>
            <person name="Tapia R."/>
            <person name="Goodwin L.A."/>
            <person name="Pitluck S."/>
            <person name="Liolios K."/>
            <person name="Pagani I."/>
            <person name="Ivanova N."/>
            <person name="Mikhailova N."/>
            <person name="Pati A."/>
            <person name="Chen A."/>
            <person name="Palaniappan K."/>
            <person name="Land M."/>
            <person name="Hauser L."/>
            <person name="Pan C."/>
            <person name="Jeffries C.D."/>
            <person name="Detter J.C."/>
            <person name="Brambilla E.M."/>
            <person name="Rohde M."/>
            <person name="Djao O.D."/>
            <person name="Goker M."/>
            <person name="Sikorski J."/>
            <person name="Tindall B.J."/>
            <person name="Woyke T."/>
            <person name="Bristow J."/>
            <person name="Eisen J.A."/>
            <person name="Markowitz V."/>
            <person name="Hugenholtz P."/>
            <person name="Kyrpides N.C."/>
            <person name="Klenk H.P."/>
            <person name="Mavromatis K."/>
        </authorList>
    </citation>
    <scope>NUCLEOTIDE SEQUENCE [LARGE SCALE GENOMIC DNA]</scope>
    <source>
        <strain evidence="4">ATCC 29530 / DSM 19594 / LMG 11500 / NCIMB 11436 / LSU 4</strain>
    </source>
</reference>
<feature type="transmembrane region" description="Helical" evidence="1">
    <location>
        <begin position="231"/>
        <end position="249"/>
    </location>
</feature>
<keyword evidence="1" id="KW-0812">Transmembrane</keyword>
<keyword evidence="3" id="KW-0012">Acyltransferase</keyword>
<protein>
    <submittedName>
        <fullName evidence="3">Acyltransferase 3</fullName>
    </submittedName>
</protein>
<dbReference type="GO" id="GO:0000271">
    <property type="term" value="P:polysaccharide biosynthetic process"/>
    <property type="evidence" value="ECO:0007669"/>
    <property type="project" value="TreeGrafter"/>
</dbReference>
<feature type="transmembrane region" description="Helical" evidence="1">
    <location>
        <begin position="142"/>
        <end position="161"/>
    </location>
</feature>
<feature type="domain" description="Acyltransferase 3" evidence="2">
    <location>
        <begin position="19"/>
        <end position="361"/>
    </location>
</feature>
<dbReference type="KEGG" id="rsi:Runsl_3966"/>
<feature type="transmembrane region" description="Helical" evidence="1">
    <location>
        <begin position="269"/>
        <end position="286"/>
    </location>
</feature>
<proteinExistence type="predicted"/>
<name>A0A7U4E7F1_RUNSL</name>
<feature type="transmembrane region" description="Helical" evidence="1">
    <location>
        <begin position="16"/>
        <end position="36"/>
    </location>
</feature>